<dbReference type="OrthoDB" id="7543230at2759"/>
<comment type="subunit">
    <text evidence="1">Self-associates forming complexes of several hundred monomers.</text>
</comment>
<proteinExistence type="predicted"/>
<keyword evidence="9" id="KW-1185">Reference proteome</keyword>
<evidence type="ECO:0000256" key="5">
    <source>
        <dbReference type="ARBA" id="ARBA00025466"/>
    </source>
</evidence>
<keyword evidence="4" id="KW-0804">Transcription</keyword>
<dbReference type="PANTHER" id="PTHR23098">
    <property type="entry name" value="AGAP001331-PA-RELATED"/>
    <property type="match status" value="1"/>
</dbReference>
<dbReference type="PANTHER" id="PTHR23098:SF23">
    <property type="entry name" value="MYB-RELATED TRANSCRIPTION FACTOR, PARTNER OF PROFILIN-LIKE ISOFORM X2-RELATED"/>
    <property type="match status" value="1"/>
</dbReference>
<dbReference type="GO" id="GO:0005634">
    <property type="term" value="C:nucleus"/>
    <property type="evidence" value="ECO:0007669"/>
    <property type="project" value="TreeGrafter"/>
</dbReference>
<evidence type="ECO:0000259" key="7">
    <source>
        <dbReference type="Pfam" id="PF13873"/>
    </source>
</evidence>
<feature type="domain" description="Myb/SANT-like DNA-binding" evidence="7">
    <location>
        <begin position="7"/>
        <end position="75"/>
    </location>
</feature>
<protein>
    <recommendedName>
        <fullName evidence="2">Regulatory protein zeste</fullName>
    </recommendedName>
</protein>
<evidence type="ECO:0000256" key="2">
    <source>
        <dbReference type="ARBA" id="ARBA00016807"/>
    </source>
</evidence>
<name>A0A9P0CWF8_9CUCU</name>
<gene>
    <name evidence="8" type="ORF">PSYICH_LOCUS8118</name>
</gene>
<evidence type="ECO:0000313" key="9">
    <source>
        <dbReference type="Proteomes" id="UP001153636"/>
    </source>
</evidence>
<dbReference type="EMBL" id="OV651833">
    <property type="protein sequence ID" value="CAH1107458.1"/>
    <property type="molecule type" value="Genomic_DNA"/>
</dbReference>
<evidence type="ECO:0000256" key="6">
    <source>
        <dbReference type="SAM" id="MobiDB-lite"/>
    </source>
</evidence>
<feature type="region of interest" description="Disordered" evidence="6">
    <location>
        <begin position="72"/>
        <end position="92"/>
    </location>
</feature>
<evidence type="ECO:0000313" key="8">
    <source>
        <dbReference type="EMBL" id="CAH1107458.1"/>
    </source>
</evidence>
<evidence type="ECO:0000256" key="4">
    <source>
        <dbReference type="ARBA" id="ARBA00023163"/>
    </source>
</evidence>
<reference evidence="8" key="1">
    <citation type="submission" date="2022-01" db="EMBL/GenBank/DDBJ databases">
        <authorList>
            <person name="King R."/>
        </authorList>
    </citation>
    <scope>NUCLEOTIDE SEQUENCE</scope>
</reference>
<keyword evidence="3" id="KW-0805">Transcription regulation</keyword>
<dbReference type="Proteomes" id="UP001153636">
    <property type="component" value="Chromosome 21"/>
</dbReference>
<dbReference type="AlphaFoldDB" id="A0A9P0CWF8"/>
<evidence type="ECO:0000256" key="3">
    <source>
        <dbReference type="ARBA" id="ARBA00023015"/>
    </source>
</evidence>
<sequence>MSKKSKIEQKNMLIECLQQYPDLCSGKFSLSFTYKTSQKYWLEIANQLNAAGPVSKNWKQWRKTWQDMKSKAKAKGSEVKKHRGMTGGGEPIKELTGEEEKILNIMGPSAITGHPNAPTSYNTYNLIISALRFLLCLIFIGIDKPSEVEADIKEVTGGVVDVCAVVPEAVDGFSIVNEWSMFSSGSNTIASNCTILKSGSFTESLLSPYKEELEERSRI</sequence>
<dbReference type="Pfam" id="PF13873">
    <property type="entry name" value="Myb_DNA-bind_5"/>
    <property type="match status" value="1"/>
</dbReference>
<comment type="function">
    <text evidence="5">Involved in transvection phenomena (= synapsis-dependent gene expression), where the synaptic pairing of chromosomes carrying genes with which zeste interacts influences the expression of these genes. Zeste binds to DNA and stimulates transcription from a nearby promoter.</text>
</comment>
<evidence type="ECO:0000256" key="1">
    <source>
        <dbReference type="ARBA" id="ARBA00011764"/>
    </source>
</evidence>
<organism evidence="8 9">
    <name type="scientific">Psylliodes chrysocephalus</name>
    <dbReference type="NCBI Taxonomy" id="3402493"/>
    <lineage>
        <taxon>Eukaryota</taxon>
        <taxon>Metazoa</taxon>
        <taxon>Ecdysozoa</taxon>
        <taxon>Arthropoda</taxon>
        <taxon>Hexapoda</taxon>
        <taxon>Insecta</taxon>
        <taxon>Pterygota</taxon>
        <taxon>Neoptera</taxon>
        <taxon>Endopterygota</taxon>
        <taxon>Coleoptera</taxon>
        <taxon>Polyphaga</taxon>
        <taxon>Cucujiformia</taxon>
        <taxon>Chrysomeloidea</taxon>
        <taxon>Chrysomelidae</taxon>
        <taxon>Galerucinae</taxon>
        <taxon>Alticini</taxon>
        <taxon>Psylliodes</taxon>
    </lineage>
</organism>
<accession>A0A9P0CWF8</accession>
<dbReference type="InterPro" id="IPR028002">
    <property type="entry name" value="Myb_DNA-bind_5"/>
</dbReference>